<dbReference type="NCBIfam" id="TIGR02074">
    <property type="entry name" value="PBP_1a_fam"/>
    <property type="match status" value="1"/>
</dbReference>
<keyword evidence="15" id="KW-0961">Cell wall biogenesis/degradation</keyword>
<evidence type="ECO:0000256" key="12">
    <source>
        <dbReference type="ARBA" id="ARBA00022984"/>
    </source>
</evidence>
<evidence type="ECO:0000256" key="6">
    <source>
        <dbReference type="ARBA" id="ARBA00022645"/>
    </source>
</evidence>
<keyword evidence="7" id="KW-0645">Protease</keyword>
<evidence type="ECO:0000256" key="11">
    <source>
        <dbReference type="ARBA" id="ARBA00022960"/>
    </source>
</evidence>
<accession>A0A381DJD1</accession>
<dbReference type="GO" id="GO:0008360">
    <property type="term" value="P:regulation of cell shape"/>
    <property type="evidence" value="ECO:0007669"/>
    <property type="project" value="UniProtKB-KW"/>
</dbReference>
<comment type="pathway">
    <text evidence="2">Cell wall biogenesis; peptidoglycan biosynthesis.</text>
</comment>
<comment type="catalytic activity">
    <reaction evidence="17">
        <text>[GlcNAc-(1-&gt;4)-Mur2Ac(oyl-L-Ala-gamma-D-Glu-L-Lys-D-Ala-D-Ala)](n)-di-trans,octa-cis-undecaprenyl diphosphate + beta-D-GlcNAc-(1-&gt;4)-Mur2Ac(oyl-L-Ala-gamma-D-Glu-L-Lys-D-Ala-D-Ala)-di-trans,octa-cis-undecaprenyl diphosphate = [GlcNAc-(1-&gt;4)-Mur2Ac(oyl-L-Ala-gamma-D-Glu-L-Lys-D-Ala-D-Ala)](n+1)-di-trans,octa-cis-undecaprenyl diphosphate + di-trans,octa-cis-undecaprenyl diphosphate + H(+)</text>
        <dbReference type="Rhea" id="RHEA:23708"/>
        <dbReference type="Rhea" id="RHEA-COMP:9602"/>
        <dbReference type="Rhea" id="RHEA-COMP:9603"/>
        <dbReference type="ChEBI" id="CHEBI:15378"/>
        <dbReference type="ChEBI" id="CHEBI:58405"/>
        <dbReference type="ChEBI" id="CHEBI:60033"/>
        <dbReference type="ChEBI" id="CHEBI:78435"/>
        <dbReference type="EC" id="2.4.99.28"/>
    </reaction>
</comment>
<evidence type="ECO:0000256" key="1">
    <source>
        <dbReference type="ARBA" id="ARBA00004236"/>
    </source>
</evidence>
<keyword evidence="6" id="KW-0121">Carboxypeptidase</keyword>
<evidence type="ECO:0000256" key="13">
    <source>
        <dbReference type="ARBA" id="ARBA00023136"/>
    </source>
</evidence>
<dbReference type="InterPro" id="IPR001460">
    <property type="entry name" value="PCN-bd_Tpept"/>
</dbReference>
<evidence type="ECO:0000256" key="15">
    <source>
        <dbReference type="ARBA" id="ARBA00023316"/>
    </source>
</evidence>
<dbReference type="InterPro" id="IPR012338">
    <property type="entry name" value="Beta-lactam/transpept-like"/>
</dbReference>
<keyword evidence="14" id="KW-0511">Multifunctional enzyme</keyword>
<sequence>MRYIFGILFACFVALALFLGKLYSDIHFEAYSIIDYNPRLTTQIYDRNGELIANVFDDENRLYVDYKDIPGRIIEALVAIEDTSFFEHGGINIEAIFRALIKDIKAMKLVEGASTITQQLIKNVALSPEKKIIRKIKEAVLAYEVENKLTKEQILERYLNHVYFGHGYYGIKTAANGYFRKTLDELTLKEISMLVGMPKAPSAYDPTKHMDLALSRANSVVSRMYDLGWINKNEYEIALAEEPKVYDDTLSKNRAPYVVDEVIKEASLYFSDIRTGGYIIQTSIDLQAQDKAVEALRFGYNEILKRDKDANSTVLNGALIATHPQSGDILALVGGVDYNKSNYNRATQATRQLGSSFKPFIYQLALNLGYSPMSKIPDVARVFENANAGEDWTPKNYGNKYKGFITLKEALRDSRNLATINLLNQIGLDVAYQKLTELGFSGISQDLSIALGSFGVSPLEASKFYSMFPNLGEIVEPKLIRKVTNKFGITKIYDSKRAFIMEPEQAYLMVDMLKTVVNEGTGRRARVDGVEIGGKTGTTNNNVDAWFCGFAPELAVMVWYGNDNNTPMKKFEGGARTSGPVFKKFVEDYKKLNPDMKTKFVKPDGVKSMMYQGKEEFYTDKSPLPNSSQMDNLNMQESEGLIF</sequence>
<keyword evidence="8" id="KW-0328">Glycosyltransferase</keyword>
<evidence type="ECO:0000259" key="18">
    <source>
        <dbReference type="Pfam" id="PF00905"/>
    </source>
</evidence>
<dbReference type="GO" id="GO:0071555">
    <property type="term" value="P:cell wall organization"/>
    <property type="evidence" value="ECO:0007669"/>
    <property type="project" value="UniProtKB-KW"/>
</dbReference>
<dbReference type="Gene3D" id="3.40.710.10">
    <property type="entry name" value="DD-peptidase/beta-lactamase superfamily"/>
    <property type="match status" value="1"/>
</dbReference>
<evidence type="ECO:0000256" key="5">
    <source>
        <dbReference type="ARBA" id="ARBA00022475"/>
    </source>
</evidence>
<reference evidence="20 21" key="1">
    <citation type="submission" date="2018-06" db="EMBL/GenBank/DDBJ databases">
        <authorList>
            <consortium name="Pathogen Informatics"/>
            <person name="Doyle S."/>
        </authorList>
    </citation>
    <scope>NUCLEOTIDE SEQUENCE [LARGE SCALE GENOMIC DNA]</scope>
    <source>
        <strain evidence="20 21">NCTC12475</strain>
    </source>
</reference>
<evidence type="ECO:0000256" key="2">
    <source>
        <dbReference type="ARBA" id="ARBA00004752"/>
    </source>
</evidence>
<dbReference type="GO" id="GO:0008658">
    <property type="term" value="F:penicillin binding"/>
    <property type="evidence" value="ECO:0007669"/>
    <property type="project" value="InterPro"/>
</dbReference>
<dbReference type="Gene3D" id="1.10.3810.10">
    <property type="entry name" value="Biosynthetic peptidoglycan transglycosylase-like"/>
    <property type="match status" value="1"/>
</dbReference>
<evidence type="ECO:0000256" key="3">
    <source>
        <dbReference type="ARBA" id="ARBA00007090"/>
    </source>
</evidence>
<evidence type="ECO:0000256" key="16">
    <source>
        <dbReference type="ARBA" id="ARBA00034000"/>
    </source>
</evidence>
<dbReference type="InterPro" id="IPR036950">
    <property type="entry name" value="PBP_transglycosylase"/>
</dbReference>
<dbReference type="Pfam" id="PF00912">
    <property type="entry name" value="Transgly"/>
    <property type="match status" value="1"/>
</dbReference>
<feature type="domain" description="Glycosyl transferase family 51" evidence="19">
    <location>
        <begin position="49"/>
        <end position="224"/>
    </location>
</feature>
<keyword evidence="21" id="KW-1185">Reference proteome</keyword>
<dbReference type="InterPro" id="IPR023346">
    <property type="entry name" value="Lysozyme-like_dom_sf"/>
</dbReference>
<evidence type="ECO:0000256" key="10">
    <source>
        <dbReference type="ARBA" id="ARBA00022801"/>
    </source>
</evidence>
<dbReference type="GO" id="GO:0030288">
    <property type="term" value="C:outer membrane-bounded periplasmic space"/>
    <property type="evidence" value="ECO:0007669"/>
    <property type="project" value="TreeGrafter"/>
</dbReference>
<dbReference type="EMBL" id="UFVD01000001">
    <property type="protein sequence ID" value="SUX10647.1"/>
    <property type="molecule type" value="Genomic_DNA"/>
</dbReference>
<keyword evidence="9" id="KW-0808">Transferase</keyword>
<dbReference type="InterPro" id="IPR050396">
    <property type="entry name" value="Glycosyltr_51/Transpeptidase"/>
</dbReference>
<proteinExistence type="inferred from homology"/>
<dbReference type="GO" id="GO:0008955">
    <property type="term" value="F:peptidoglycan glycosyltransferase activity"/>
    <property type="evidence" value="ECO:0007669"/>
    <property type="project" value="UniProtKB-EC"/>
</dbReference>
<evidence type="ECO:0000313" key="20">
    <source>
        <dbReference type="EMBL" id="SUX10647.1"/>
    </source>
</evidence>
<dbReference type="Pfam" id="PF00905">
    <property type="entry name" value="Transpeptidase"/>
    <property type="match status" value="1"/>
</dbReference>
<dbReference type="GO" id="GO:0009002">
    <property type="term" value="F:serine-type D-Ala-D-Ala carboxypeptidase activity"/>
    <property type="evidence" value="ECO:0007669"/>
    <property type="project" value="UniProtKB-EC"/>
</dbReference>
<comment type="catalytic activity">
    <reaction evidence="16">
        <text>Preferential cleavage: (Ac)2-L-Lys-D-Ala-|-D-Ala. Also transpeptidation of peptidyl-alanyl moieties that are N-acyl substituents of D-alanine.</text>
        <dbReference type="EC" id="3.4.16.4"/>
    </reaction>
</comment>
<dbReference type="PANTHER" id="PTHR32282:SF11">
    <property type="entry name" value="PENICILLIN-BINDING PROTEIN 1B"/>
    <property type="match status" value="1"/>
</dbReference>
<evidence type="ECO:0000256" key="4">
    <source>
        <dbReference type="ARBA" id="ARBA00007739"/>
    </source>
</evidence>
<comment type="similarity">
    <text evidence="3">In the C-terminal section; belongs to the transpeptidase family.</text>
</comment>
<comment type="subcellular location">
    <subcellularLocation>
        <location evidence="1">Cell membrane</location>
    </subcellularLocation>
</comment>
<keyword evidence="13" id="KW-0472">Membrane</keyword>
<dbReference type="SUPFAM" id="SSF56601">
    <property type="entry name" value="beta-lactamase/transpeptidase-like"/>
    <property type="match status" value="1"/>
</dbReference>
<dbReference type="SUPFAM" id="SSF53955">
    <property type="entry name" value="Lysozyme-like"/>
    <property type="match status" value="1"/>
</dbReference>
<dbReference type="PANTHER" id="PTHR32282">
    <property type="entry name" value="BINDING PROTEIN TRANSPEPTIDASE, PUTATIVE-RELATED"/>
    <property type="match status" value="1"/>
</dbReference>
<dbReference type="RefSeq" id="WP_089183033.1">
    <property type="nucleotide sequence ID" value="NZ_CP043427.1"/>
</dbReference>
<dbReference type="GO" id="GO:0009252">
    <property type="term" value="P:peptidoglycan biosynthetic process"/>
    <property type="evidence" value="ECO:0007669"/>
    <property type="project" value="UniProtKB-UniPathway"/>
</dbReference>
<dbReference type="UniPathway" id="UPA00219"/>
<evidence type="ECO:0000256" key="17">
    <source>
        <dbReference type="ARBA" id="ARBA00049902"/>
    </source>
</evidence>
<comment type="similarity">
    <text evidence="4">In the N-terminal section; belongs to the glycosyltransferase 51 family.</text>
</comment>
<feature type="domain" description="Penicillin-binding protein transpeptidase" evidence="18">
    <location>
        <begin position="317"/>
        <end position="586"/>
    </location>
</feature>
<organism evidence="20 21">
    <name type="scientific">Campylobacter sputorum subsp. sputorum</name>
    <dbReference type="NCBI Taxonomy" id="32024"/>
    <lineage>
        <taxon>Bacteria</taxon>
        <taxon>Pseudomonadati</taxon>
        <taxon>Campylobacterota</taxon>
        <taxon>Epsilonproteobacteria</taxon>
        <taxon>Campylobacterales</taxon>
        <taxon>Campylobacteraceae</taxon>
        <taxon>Campylobacter</taxon>
    </lineage>
</organism>
<evidence type="ECO:0000259" key="19">
    <source>
        <dbReference type="Pfam" id="PF00912"/>
    </source>
</evidence>
<dbReference type="STRING" id="32024.GCA_000788295_01265"/>
<evidence type="ECO:0000256" key="7">
    <source>
        <dbReference type="ARBA" id="ARBA00022670"/>
    </source>
</evidence>
<name>A0A381DJD1_9BACT</name>
<keyword evidence="12" id="KW-0573">Peptidoglycan synthesis</keyword>
<evidence type="ECO:0000313" key="21">
    <source>
        <dbReference type="Proteomes" id="UP000254920"/>
    </source>
</evidence>
<dbReference type="InterPro" id="IPR001264">
    <property type="entry name" value="Glyco_trans_51"/>
</dbReference>
<dbReference type="OrthoDB" id="9766909at2"/>
<dbReference type="Proteomes" id="UP000254920">
    <property type="component" value="Unassembled WGS sequence"/>
</dbReference>
<protein>
    <submittedName>
        <fullName evidence="20">Succinate dehydrogenase, iron-sulfur protein subunit</fullName>
    </submittedName>
</protein>
<gene>
    <name evidence="20" type="primary">pbpD</name>
    <name evidence="20" type="ORF">NCTC12475_00845</name>
</gene>
<keyword evidence="5" id="KW-1003">Cell membrane</keyword>
<evidence type="ECO:0000256" key="9">
    <source>
        <dbReference type="ARBA" id="ARBA00022679"/>
    </source>
</evidence>
<keyword evidence="10" id="KW-0378">Hydrolase</keyword>
<keyword evidence="11" id="KW-0133">Cell shape</keyword>
<dbReference type="AlphaFoldDB" id="A0A381DJD1"/>
<dbReference type="FunFam" id="1.10.3810.10:FF:000001">
    <property type="entry name" value="Penicillin-binding protein 1A"/>
    <property type="match status" value="1"/>
</dbReference>
<evidence type="ECO:0000256" key="14">
    <source>
        <dbReference type="ARBA" id="ARBA00023268"/>
    </source>
</evidence>
<dbReference type="GO" id="GO:0005886">
    <property type="term" value="C:plasma membrane"/>
    <property type="evidence" value="ECO:0007669"/>
    <property type="project" value="UniProtKB-SubCell"/>
</dbReference>
<dbReference type="GO" id="GO:0006508">
    <property type="term" value="P:proteolysis"/>
    <property type="evidence" value="ECO:0007669"/>
    <property type="project" value="UniProtKB-KW"/>
</dbReference>
<dbReference type="GeneID" id="93091276"/>
<evidence type="ECO:0000256" key="8">
    <source>
        <dbReference type="ARBA" id="ARBA00022676"/>
    </source>
</evidence>